<organism evidence="2 3">
    <name type="scientific">Bizionia argentinensis JUB59</name>
    <dbReference type="NCBI Taxonomy" id="1046627"/>
    <lineage>
        <taxon>Bacteria</taxon>
        <taxon>Pseudomonadati</taxon>
        <taxon>Bacteroidota</taxon>
        <taxon>Flavobacteriia</taxon>
        <taxon>Flavobacteriales</taxon>
        <taxon>Flavobacteriaceae</taxon>
        <taxon>Bizionia</taxon>
    </lineage>
</organism>
<dbReference type="eggNOG" id="COG2755">
    <property type="taxonomic scope" value="Bacteria"/>
</dbReference>
<evidence type="ECO:0000256" key="1">
    <source>
        <dbReference type="SAM" id="SignalP"/>
    </source>
</evidence>
<sequence length="516" mass="53437">MKKTTRNIKYICLLAASISLSACSSDDDGSSNVETPKPALVAGDADFTKYIAVGASFSAGFTDNALFIAGQNNSFPNMLSQKFALVGGGSFTQPLMNDNYGGMLLGGTRILEPRLVTTGGAPQPLESVIGPVTVTTNLMVNNPAGPFNNFGIPGLKSFHLGAPGYGNVSNLPNANPYFARMTGATPNASVMQLAAGQAPTFFTLSEIGGNDVLSFAIGGGYDAKNNVNAVSQEGNTSPGTYGPNDITDSNVFAASFSATVDALTANGAKGVVANVPYITTLAHFTTVPYNPVPLDAGTATALNQGYAAYNGGLQQALAALSASGLFTAEEATTRTINFSEGEGNALVIIDEDLTDLGAINPAFAGIPQYRQATAEDLFVLPLSSLIPQGYGTQIPLEDKWVLTPEEQLLVKTATDAYNATILSIAANKGLAVVDFKAILEQASTTGYPSGNNVYTTDLVTGGLISLDGIHLTARGYAIMANEMMKAIDVTYGSNFEASGSLIDTGSLPTNYSPLLQ</sequence>
<accession>G2EH38</accession>
<dbReference type="AlphaFoldDB" id="G2EH38"/>
<name>G2EH38_9FLAO</name>
<feature type="chain" id="PRO_5003429285" evidence="1">
    <location>
        <begin position="25"/>
        <end position="516"/>
    </location>
</feature>
<dbReference type="PATRIC" id="fig|1046627.3.peg.2816"/>
<dbReference type="SUPFAM" id="SSF52266">
    <property type="entry name" value="SGNH hydrolase"/>
    <property type="match status" value="1"/>
</dbReference>
<keyword evidence="3" id="KW-1185">Reference proteome</keyword>
<reference evidence="2 3" key="1">
    <citation type="journal article" date="2008" name="Int. J. Syst. Evol. Microbiol.">
        <title>Bizionia argentinensis sp. nov., isolated from surface marine water in Antarctica.</title>
        <authorList>
            <person name="Bercovich A."/>
            <person name="Vazquez S.C."/>
            <person name="Yankilevich P."/>
            <person name="Coria S.H."/>
            <person name="Foti M."/>
            <person name="Hernandez E."/>
            <person name="Vidal A."/>
            <person name="Ruberto L."/>
            <person name="Melo C."/>
            <person name="Marenssi S."/>
            <person name="Criscuolo M."/>
            <person name="Memoli M."/>
            <person name="Arguelles M."/>
            <person name="Mac Cormack W.P."/>
        </authorList>
    </citation>
    <scope>NUCLEOTIDE SEQUENCE [LARGE SCALE GENOMIC DNA]</scope>
    <source>
        <strain evidence="2 3">JUB59</strain>
    </source>
</reference>
<dbReference type="GO" id="GO:0016788">
    <property type="term" value="F:hydrolase activity, acting on ester bonds"/>
    <property type="evidence" value="ECO:0007669"/>
    <property type="project" value="UniProtKB-ARBA"/>
</dbReference>
<feature type="signal peptide" evidence="1">
    <location>
        <begin position="1"/>
        <end position="24"/>
    </location>
</feature>
<dbReference type="EMBL" id="AFXZ01000067">
    <property type="protein sequence ID" value="EGV42149.1"/>
    <property type="molecule type" value="Genomic_DNA"/>
</dbReference>
<evidence type="ECO:0000313" key="3">
    <source>
        <dbReference type="Proteomes" id="UP000003730"/>
    </source>
</evidence>
<dbReference type="InterPro" id="IPR036514">
    <property type="entry name" value="SGNH_hydro_sf"/>
</dbReference>
<gene>
    <name evidence="2" type="ORF">BZARG_425</name>
</gene>
<dbReference type="STRING" id="1046627.BZARG_425"/>
<keyword evidence="1" id="KW-0732">Signal</keyword>
<evidence type="ECO:0000313" key="2">
    <source>
        <dbReference type="EMBL" id="EGV42149.1"/>
    </source>
</evidence>
<dbReference type="RefSeq" id="WP_008639544.1">
    <property type="nucleotide sequence ID" value="NZ_AFXZ01000067.1"/>
</dbReference>
<dbReference type="Gene3D" id="3.40.50.1110">
    <property type="entry name" value="SGNH hydrolase"/>
    <property type="match status" value="1"/>
</dbReference>
<protein>
    <submittedName>
        <fullName evidence="2">G-D-S-L family lipolytic protein</fullName>
    </submittedName>
</protein>
<dbReference type="OrthoDB" id="9764164at2"/>
<dbReference type="PROSITE" id="PS51257">
    <property type="entry name" value="PROKAR_LIPOPROTEIN"/>
    <property type="match status" value="1"/>
</dbReference>
<proteinExistence type="predicted"/>
<dbReference type="Proteomes" id="UP000003730">
    <property type="component" value="Unassembled WGS sequence"/>
</dbReference>
<comment type="caution">
    <text evidence="2">The sequence shown here is derived from an EMBL/GenBank/DDBJ whole genome shotgun (WGS) entry which is preliminary data.</text>
</comment>